<dbReference type="NCBIfam" id="TIGR01901">
    <property type="entry name" value="adhes_NPXG"/>
    <property type="match status" value="1"/>
</dbReference>
<proteinExistence type="predicted"/>
<name>A0ABN0U025_9GAMM</name>
<dbReference type="SUPFAM" id="SSF51126">
    <property type="entry name" value="Pectin lyase-like"/>
    <property type="match status" value="1"/>
</dbReference>
<dbReference type="SMART" id="SM00912">
    <property type="entry name" value="Haemagg_act"/>
    <property type="match status" value="1"/>
</dbReference>
<sequence>MIMEDRFNKNYLSLLITAALFSSSLYGADALAAGIAVDPSAPANQQAIITQTANGLPQVNIQTPSSAGVSRNKYSQFDVSKKGVILNNSAGNVQTQLAGWVQGNSLLAGGTARIILNEVNSQHPSYLNGPMEIAGSKAQLVIANPAGISCDGCGFINADRSTLTTGRALMNNGQLNGFLVEEGKISIHGAGLDDSGTAYTDLMARAVSVNADIWANNLTVTTGKNRVSTTNDIITKLDTDDDQPNFSVDVSELGGMYAGKIRLIGTEDGVGVKQSGEIIAEQRLTLTIDGRLINSGAMRAEGAGSIATAELQNTDSGEIISDNLQIVADSRIDNEGLINVGQLLIESETVNNQPDASIYADNATLNTTTLNNNSILAARNNVSISTETLFNNENAEIVSQGNIQIAGVSIGDALTSAQQVINSGGRIEASGDIAINADELKNLNAGMSTEWVTDSIERIIEVQPEGWAHKYDVSRFPLIHNHNVEGQPFTDENGNIIRYFEDYTYYDYTAKTQSTHIISSAHAKIIAAGNIEIKGDVLNSDSQIVAGQKLNISGGSLQNTATPGQKRVSYNGTRQFRDWDGNDEELDFGGIAPYSPAPKNTEFNLGVSLFEDSHADIKSLANTQTITIPVINSAMFSLVAKPTKFYIETDPQFLDYRDWLSSDYMLQRLAFDPANTMKRLGDGYIEQRLVTEQVAQLTGHLYLSEYNDQQTQFMALMNAGVSVAETLQLTPGVAMTAEQIAQLTTDIVWLVNTELTLDNGEVITALVPKVYIKPEAGDLAPESGLLAGNEVTFDVQGQIFNSASIRGQKNVSLDSESYQQRGGDVQSQSIAINTTDITMDGGTLAANHSLSLAADNDINISSSMTHSKQDQANSHFERDNIKRYANLYVSDETGQLIVDAQRNVALNAANIDLSGEQSQTQISAGQNLTLGTVNESETNLSIVDSRDFNKMSEQKDRGTSLRTNGDVSLMAGNTLQITAADINSQQGKLELTAREVNIENGETHYQSDIATYTNRSSGFSTRKKQQRDIFSQQTSVASSLTAKNIAVNSATNINVKGSQVLADEGIQFNASKDINITATKQSFNESHYIKEKKSGLSGTGGAGISIGTREMNTENDIKQLVHSKSTIGALNGDISMVAGEAFHQKNSDLIAAKSDVDVMAKDINITSLYDKTETKQVTEFSQSGLSLSLMAPAISVATQAYHHALGSVEEDKKKNRVLNGITAYVQSKQLIEMGENTLDLINEGKSDEALSTSGIKISISIGKSESKTQTQTQSQTSQASTIRAGQNVRLTATDKDVGVIGSDILADGDITIDAAKDIHILASQNTQQQKTKMTSSSASIGLSLGIGENTGLSLDMAMSKGKGKTDSDGVFYQNSHISAAKALSLTTGNDLSLIGAQAKGEKVSIDAGNNLTLSSLQDSHYLKGKESNSGMGVGIGIGTSMFSFNLHHNTQKSNSDYLSVNEQTAILAGQEGFDIHVGAHTELDAALIDSQASADKNQMITGTLHTTDKENAMSAEVSQQGFNVGSDALSGKYGVLKTASQNLSNKGEASVDDASSTLSAIAPAEITLTDPDKQLAVYGKTAEETISDINRNNDNTHRKLNLADIELLKDKAEAEQLSKQLVYEAATAFSDEAFRKMFLTKIEFYEVMRDENGEVIKDENNEAIWKKLTDEEKQSLKPGKDNKVHIFNNGMFNSVDAAKKLALQNHQSDYLIHFPLTNNALSELMVAGYQKFLESEGFGLTNAVKENIKVMGTYGKEGLIIDAHSRGAMTTGNALVVIDKRNVNESSTLQYVNIYTVGSAFNNQQMADLLNKNSEQNGRVYAQVHKDDFVGTFIGGNEATGGTTPDGSTSFIEGLKSIFFDVTVHNSYGDGKPNGASKKYWQDSPDGKAKFILIPASNNKEVLKK</sequence>
<dbReference type="InterPro" id="IPR025157">
    <property type="entry name" value="Hemagglutinin_rpt"/>
</dbReference>
<keyword evidence="1" id="KW-0732">Signal</keyword>
<reference evidence="3 4" key="1">
    <citation type="journal article" date="2019" name="Int. J. Syst. Evol. Microbiol.">
        <title>The Global Catalogue of Microorganisms (GCM) 10K type strain sequencing project: providing services to taxonomists for standard genome sequencing and annotation.</title>
        <authorList>
            <consortium name="The Broad Institute Genomics Platform"/>
            <consortium name="The Broad Institute Genome Sequencing Center for Infectious Disease"/>
            <person name="Wu L."/>
            <person name="Ma J."/>
        </authorList>
    </citation>
    <scope>NUCLEOTIDE SEQUENCE [LARGE SCALE GENOMIC DNA]</scope>
    <source>
        <strain evidence="3 4">JCM 6886</strain>
    </source>
</reference>
<comment type="caution">
    <text evidence="3">The sequence shown here is derived from an EMBL/GenBank/DDBJ whole genome shotgun (WGS) entry which is preliminary data.</text>
</comment>
<gene>
    <name evidence="3" type="ORF">GCM10008964_27210</name>
</gene>
<protein>
    <recommendedName>
        <fullName evidence="2">Filamentous haemagglutinin FhaB/tRNA nuclease CdiA-like TPS domain-containing protein</fullName>
    </recommendedName>
</protein>
<evidence type="ECO:0000256" key="1">
    <source>
        <dbReference type="SAM" id="SignalP"/>
    </source>
</evidence>
<evidence type="ECO:0000313" key="4">
    <source>
        <dbReference type="Proteomes" id="UP001501476"/>
    </source>
</evidence>
<dbReference type="Pfam" id="PF05860">
    <property type="entry name" value="TPS"/>
    <property type="match status" value="1"/>
</dbReference>
<dbReference type="EMBL" id="BAAADG010000018">
    <property type="protein sequence ID" value="GAA0234432.1"/>
    <property type="molecule type" value="Genomic_DNA"/>
</dbReference>
<dbReference type="InterPro" id="IPR010069">
    <property type="entry name" value="CdiA_FHA1_rpt"/>
</dbReference>
<dbReference type="Proteomes" id="UP001501476">
    <property type="component" value="Unassembled WGS sequence"/>
</dbReference>
<dbReference type="Pfam" id="PF13332">
    <property type="entry name" value="Fil_haemagg_2"/>
    <property type="match status" value="3"/>
</dbReference>
<feature type="signal peptide" evidence="1">
    <location>
        <begin position="1"/>
        <end position="27"/>
    </location>
</feature>
<organism evidence="3 4">
    <name type="scientific">Methylophaga marina</name>
    <dbReference type="NCBI Taxonomy" id="45495"/>
    <lineage>
        <taxon>Bacteria</taxon>
        <taxon>Pseudomonadati</taxon>
        <taxon>Pseudomonadota</taxon>
        <taxon>Gammaproteobacteria</taxon>
        <taxon>Thiotrichales</taxon>
        <taxon>Piscirickettsiaceae</taxon>
        <taxon>Methylophaga</taxon>
    </lineage>
</organism>
<dbReference type="InterPro" id="IPR012334">
    <property type="entry name" value="Pectin_lyas_fold"/>
</dbReference>
<dbReference type="NCBIfam" id="TIGR01731">
    <property type="entry name" value="fil_hemag_20aa"/>
    <property type="match status" value="4"/>
</dbReference>
<accession>A0ABN0U025</accession>
<evidence type="ECO:0000313" key="3">
    <source>
        <dbReference type="EMBL" id="GAA0234432.1"/>
    </source>
</evidence>
<keyword evidence="4" id="KW-1185">Reference proteome</keyword>
<evidence type="ECO:0000259" key="2">
    <source>
        <dbReference type="SMART" id="SM00912"/>
    </source>
</evidence>
<feature type="chain" id="PRO_5046411540" description="Filamentous haemagglutinin FhaB/tRNA nuclease CdiA-like TPS domain-containing protein" evidence="1">
    <location>
        <begin position="28"/>
        <end position="1905"/>
    </location>
</feature>
<dbReference type="Gene3D" id="2.160.20.10">
    <property type="entry name" value="Single-stranded right-handed beta-helix, Pectin lyase-like"/>
    <property type="match status" value="1"/>
</dbReference>
<dbReference type="InterPro" id="IPR008638">
    <property type="entry name" value="FhaB/CdiA-like_TPS"/>
</dbReference>
<dbReference type="InterPro" id="IPR011050">
    <property type="entry name" value="Pectin_lyase_fold/virulence"/>
</dbReference>
<feature type="domain" description="Filamentous haemagglutinin FhaB/tRNA nuclease CdiA-like TPS" evidence="2">
    <location>
        <begin position="53"/>
        <end position="173"/>
    </location>
</feature>